<feature type="compositionally biased region" description="Low complexity" evidence="1">
    <location>
        <begin position="1514"/>
        <end position="1533"/>
    </location>
</feature>
<feature type="compositionally biased region" description="Basic and acidic residues" evidence="1">
    <location>
        <begin position="4088"/>
        <end position="4098"/>
    </location>
</feature>
<feature type="region of interest" description="Disordered" evidence="1">
    <location>
        <begin position="2045"/>
        <end position="2098"/>
    </location>
</feature>
<evidence type="ECO:0000256" key="1">
    <source>
        <dbReference type="SAM" id="MobiDB-lite"/>
    </source>
</evidence>
<feature type="compositionally biased region" description="Polar residues" evidence="1">
    <location>
        <begin position="2972"/>
        <end position="3052"/>
    </location>
</feature>
<feature type="region of interest" description="Disordered" evidence="1">
    <location>
        <begin position="2890"/>
        <end position="3059"/>
    </location>
</feature>
<feature type="compositionally biased region" description="Polar residues" evidence="1">
    <location>
        <begin position="3863"/>
        <end position="3906"/>
    </location>
</feature>
<organism evidence="3 4">
    <name type="scientific">Cotesia glomerata</name>
    <name type="common">Lepidopteran parasitic wasp</name>
    <name type="synonym">Apanteles glomeratus</name>
    <dbReference type="NCBI Taxonomy" id="32391"/>
    <lineage>
        <taxon>Eukaryota</taxon>
        <taxon>Metazoa</taxon>
        <taxon>Ecdysozoa</taxon>
        <taxon>Arthropoda</taxon>
        <taxon>Hexapoda</taxon>
        <taxon>Insecta</taxon>
        <taxon>Pterygota</taxon>
        <taxon>Neoptera</taxon>
        <taxon>Endopterygota</taxon>
        <taxon>Hymenoptera</taxon>
        <taxon>Apocrita</taxon>
        <taxon>Ichneumonoidea</taxon>
        <taxon>Braconidae</taxon>
        <taxon>Microgastrinae</taxon>
        <taxon>Cotesia</taxon>
    </lineage>
</organism>
<feature type="compositionally biased region" description="Low complexity" evidence="1">
    <location>
        <begin position="2750"/>
        <end position="2760"/>
    </location>
</feature>
<feature type="compositionally biased region" description="Polar residues" evidence="1">
    <location>
        <begin position="2938"/>
        <end position="2950"/>
    </location>
</feature>
<feature type="compositionally biased region" description="Polar residues" evidence="1">
    <location>
        <begin position="4099"/>
        <end position="4109"/>
    </location>
</feature>
<feature type="compositionally biased region" description="Polar residues" evidence="1">
    <location>
        <begin position="1535"/>
        <end position="1589"/>
    </location>
</feature>
<feature type="region of interest" description="Disordered" evidence="1">
    <location>
        <begin position="3094"/>
        <end position="3212"/>
    </location>
</feature>
<feature type="compositionally biased region" description="Basic and acidic residues" evidence="1">
    <location>
        <begin position="576"/>
        <end position="604"/>
    </location>
</feature>
<feature type="region of interest" description="Disordered" evidence="1">
    <location>
        <begin position="4920"/>
        <end position="4962"/>
    </location>
</feature>
<feature type="compositionally biased region" description="Polar residues" evidence="1">
    <location>
        <begin position="1796"/>
        <end position="1807"/>
    </location>
</feature>
<feature type="compositionally biased region" description="Polar residues" evidence="1">
    <location>
        <begin position="4510"/>
        <end position="4529"/>
    </location>
</feature>
<feature type="compositionally biased region" description="Basic and acidic residues" evidence="1">
    <location>
        <begin position="436"/>
        <end position="450"/>
    </location>
</feature>
<feature type="region of interest" description="Disordered" evidence="1">
    <location>
        <begin position="2837"/>
        <end position="2863"/>
    </location>
</feature>
<feature type="compositionally biased region" description="Low complexity" evidence="1">
    <location>
        <begin position="1318"/>
        <end position="1337"/>
    </location>
</feature>
<feature type="region of interest" description="Disordered" evidence="1">
    <location>
        <begin position="2548"/>
        <end position="2588"/>
    </location>
</feature>
<feature type="compositionally biased region" description="Polar residues" evidence="1">
    <location>
        <begin position="1306"/>
        <end position="1317"/>
    </location>
</feature>
<feature type="region of interest" description="Disordered" evidence="1">
    <location>
        <begin position="980"/>
        <end position="1041"/>
    </location>
</feature>
<feature type="compositionally biased region" description="Basic and acidic residues" evidence="1">
    <location>
        <begin position="773"/>
        <end position="787"/>
    </location>
</feature>
<feature type="compositionally biased region" description="Polar residues" evidence="1">
    <location>
        <begin position="3919"/>
        <end position="3947"/>
    </location>
</feature>
<feature type="compositionally biased region" description="Polar residues" evidence="1">
    <location>
        <begin position="1502"/>
        <end position="1513"/>
    </location>
</feature>
<feature type="compositionally biased region" description="Polar residues" evidence="1">
    <location>
        <begin position="1600"/>
        <end position="1611"/>
    </location>
</feature>
<feature type="compositionally biased region" description="Low complexity" evidence="1">
    <location>
        <begin position="2004"/>
        <end position="2023"/>
    </location>
</feature>
<feature type="compositionally biased region" description="Polar residues" evidence="1">
    <location>
        <begin position="4124"/>
        <end position="4137"/>
    </location>
</feature>
<feature type="compositionally biased region" description="Polar residues" evidence="1">
    <location>
        <begin position="4937"/>
        <end position="4955"/>
    </location>
</feature>
<feature type="compositionally biased region" description="Polar residues" evidence="1">
    <location>
        <begin position="3265"/>
        <end position="3281"/>
    </location>
</feature>
<feature type="compositionally biased region" description="Polar residues" evidence="1">
    <location>
        <begin position="3957"/>
        <end position="3983"/>
    </location>
</feature>
<keyword evidence="2" id="KW-0812">Transmembrane</keyword>
<feature type="compositionally biased region" description="Polar residues" evidence="1">
    <location>
        <begin position="3187"/>
        <end position="3208"/>
    </location>
</feature>
<feature type="compositionally biased region" description="Polar residues" evidence="1">
    <location>
        <begin position="1658"/>
        <end position="1687"/>
    </location>
</feature>
<feature type="region of interest" description="Disordered" evidence="1">
    <location>
        <begin position="3847"/>
        <end position="3983"/>
    </location>
</feature>
<sequence>MTFKSANGASRNIDDLCVQNLHRGLAMDSSLYISVCKNVELEGIPRTGMLLPYMLNLKIRSSTFEINLNLRKKLFVAALNTPIVKEYLNDNQEVIEHTNISKIIGIHSVAYYSDIRKNAAMVGLYDSDLRVEGVIGKYTLRFVPIVDRYILFVASFATAPIWNQNFIVPDVVDEVPSFDLKSQVDNVNIKLVVAIDDVLIRFTKESVIGTLIHINAADFLFSKFTHPRISLSIHGIILPYTKRSSIYGIRYKDISKNSRLENIRTSQIKESISGYRSYECPHYMNHHSKATIVRSPDFYGNYAAIAQNIKTRFIRKFVRRYDKADEDINLNNPLKGWSRTDVENLSSYFQSTEAKCWQRIIPTTPRPKIRMTTRRPESRYDLRPRPATITTTTTERISEAKIRRPTEIGGKIDVLNYTKEDSPVKFENRALDIRREEGLEQSKHSVKNESSKAGSGKYGNVTVDRPSIREDIKKDIKVSPESLERQPTVQPVRIINNVMKEDELFHKAERRKYGNVTVDRPSVREDIKKEVKVSPASLERPTTVEPEEIRSNMIREDELSYKTGSRKYGNVTVDRPSVEDDIKKEKVSPETLKRPRTAQPEKIRNNMSENESSHKTRGRKYGNVTVDRSSVRENIKKEVKVSPENLKPPITVEPEKTKSTMMRENKLHNALIKTKKSVTQPNTKLQMDRLTGSKSNTSKVSVETVTTTSKPLNVSRHEQIQSMKPDALKNRTETRNAISGSKIELSHSSINNITATTPKSTIEQTIKRTISTKPEKSENRITGEKKKSIPTSSQNDKSKSLVPLVTTETAKKLNSTSSTIVKPENITLKTDKPMGAKFQKNETSDRTITVTPKQVNIPSSELILTASPHSINGTKYLRFNRSIIKVYSRIPNLDFVDFFDEGSLPKKVEAENKAIEKNTQPTPTFNQGNEATNSVNSKTLKKKEKSISNTTTAKLVRESSYKKVTTPKIDALKNITDTYNNRNGSEIKPPYQITDKDNLTTLKSNKKASKNEEEGKKSSSIDNARSVITSPTPKSTVKSSLSSVTTLDKKNMTVKENKTKQLNFFSPEKTQTEKPNGLEYEIDIKNAINDYTEAPSLQPIITVNTTIPKTTVEHKIKEKPLDKNIPSPLNSFNIDKSMPTNINSKSSNQEKIPKVNKNGTGKSKKIVNLTKTEDQKNLLKNGTPDQSNDLVTSTEPLPTKVTTERLNDSNNVTPNNQSLNKNVSSPPNSVKNKKSMSPNVNTPSLNQENNLTVGKNITVTSRKKINVTNPGDPQNLSTLSTPDQSNDLATSTQPLPTKVATERLNDSNNVTSNNQSLNKNVSSPPNSVKNKKSMPPNVNSPSLNQKNNLTVGKNITVTSRKKINVTNPEDPQYLSTLSTPDQSNDLATSTQPLPTKVATEKLNDSNNVTSNNQSLNKNVSSPPKSVKNEKSMPPNVNSPSLNQINNLTVGKNITVTSRKKINVTNPEDPQYLSTLSTPDQSNGLATSTQPLPTKVATERLNDSNNVTSNNQSLNKNVSSPPNSVKNKKSMPPNVNSPSLNQKNNLTVGKNITVTSGKKINVTNPEDPQNLSTLSTPDQSNGLATSTQPLPTKVATERFNDSNNVTSNNQSLNKNVSSPPNSVKNKKSMPPNVNSPSLNQKNNLIVGKNIKVTSRKKINVTNPEDPQNLSTLSTPDQSNDLATSTQPLPTKVATERLNDSNNVTSNNQSLNKNVSSPPKSVKNKKSMPPNVNSPSLNQENNLTVGKNITVTSRKKINVTNPEDPQNLSTLSTPDQSNGLATFTQPLPTKVATERLNDSNNVTSNNQSLNKNVSSPPKSVKNKKSMPPNVNSPSLNQENNLTIGKNITVSSRKKINVTNPEDPQNLSTLSTPDQSNDLATFTQPLPTKVATERLNDSNNVTSNNQSLNKNVSSPPKSVKNKKSMPPNVNSPSLNQDNNRTVGKNITVTSGKKINVTNPENPQNLSTLSTPDQSNDLATSAEPLPSKVATERLNDSNNVTSNNQSLNKNVSSPPKSVKNKKSMPPNVNSPSLNQESYLTVGKNITVTSEKKSNVTNPEDPQNLSTLSTPDQSNDLASSTEPLPTKVTTERLNDSNNVTSNNQSLIKNVSSPLNSVKIKKSMPSYVNLPSSSQEKNAIVSKNITVTIGKEVNVTNTEDLKNLLKNSTPDRSNYLAPSTRLLPRDKTIGRVNVFDNVKSKNQSLNTDIPFLRHSNSIENQLPQKINSPTLNHVNILAANENITVRNGRKVNVANTEDPKNLLKNGTSDQTNNLATSTLLLPKNQTTNRVTYSDNVTSNNKSLNTDIPYLVHSNGIEKSKPQNMNSHTSNHENISTVNKNGTVMSEKKVNVTNAENPKNLLNNGSPDQSNDLATFASPVPKDKTIGRVNNFNNVTLNNQSLKTDISSPLQSNNIEKSMPLNVNSRSSNQENKPSVGKNITVMSGKKVNATSTENLEILLKNSTPNQSNDLAFSTPPLPKDETIERVNACDNVTLNNQCSNKNISFPMNSVKIDKSMPPNINLPSSIPKNPTAKENVIVTNGEKVNVAITDDLKNTLKNGTPDQPIDRATSTPPLPKDKNIGKVDDSHNVTSNNQSLNTDILFPLHSNNLEKSMPLNVSSPLSIQENNTFVSKNITVTSKQNINAINTDPKTLLKNGTLQQSNDLATSRPPLPINETTRRINNSDSVASNNQSVNTDSPAPLHFNEIKKSMLLNVNLPSSNEEDKTYVSKNIAVTSGQKVNITDAEVKKKLLKNGTDDQSTDTATSTPPLPKDETIERINDSDNVTSNKQFLIENISFPLNSVKIDKSIPPNVNLPSSYQENNSNANENVTVASEEKVNVANTEDPKNLENNTPNQSIDITTSTPLLPKDGTFERVNDSDNVTSNNQSSNPEIFPLHFNGSEKSMTPNINSHTSNQENISTADRNGTGKSKKIVNVTDTEDPRNLLNNGSFDQSNDLATFASPLPKDETTRRVKDSDNVRSNNQSLNTEMSSPLHSNNIEKSMPLNVNSRSWDQENNPSVGRNITVTNGKKVNATSTEDPNNSLKNGTLDQSNDLATSTPPLPKDGTIERVNDSDNVTSNYQRLNENISFPLNSVKINESMPPNVNLPSSNQENNPTANENVTVASREKVNVANTEDPKNLLKNDAPRQSIDKPTSTPSLPKDGTFGRVNDSNNVTSNNQSMNPDFSPLHFSGSEKSMTPNVNLPPLNQENISTVDKNDTGKRKKIVNVTDAEDPKNLLNNGSLDQSNNLATFALPLPKDETTRRVNDSDNVRLNNQPLNTDMSSPLYSYNIKKSMPLNVNSRSSNQENNPSVGRNITVTSGKKVNATNTEDPKNLSILSTSDQPNHSAISTPPLPTKDTSGRLNDSDNVTSNNQSSNKNISSPSNFVKIIKSMPPNVNLPFSNQENNPTANENVPMMSEQKINVANSEDPEKFFKNDTSDQPIGITIFTPSLPKDGTFGRVNNSDNITSNNQSLNPNFSPLHFSGSEKSMTPNVNLRPLNQENISTVDKNDTGKSKKIVNVTDAEDPKNLLNNGSLDQSNDLATFALPLPKDETTRRVNDSDNVRLNNQPLNTDMSSPLYSYNIEKSMPLNVNSRSSNQENNLSVGRNITVTSGKKVNATNTEDLKNLSILSTSDQTNHSAISTPPLPTKDTNERLNDSDNVTSNNQSLNKNISSPSNFVKIIKSMPSNVNLPFSNQENNPTANENGPMMSEQKINVANSEDPEKFLKNDTPDQPIGITISTPSMPTNGTFERVNDSDNVISNNQSLNPNISPLLHSNGSENSMPPNVNLPPSNQENIPTVNENGTGKSKKIINVTNTENSMNLLKNGTHDQPNDVATSTPLLLKDETIERINDSDNVTSNNQSSNVSLPSWNQGNNPSVGKNITATSGKKVNATNTGGPNNLSTLSSSDQPNHLAISTPPLPTKDTNARLNDSDNVTSNNQSLNENISSPLNFVQIDKSMPPNVNLQSSNQKNNPTANENVPVTSGKNVNVANTEDPNNFLKNGTPHQTNELATSTPLLPKDVTPGSLKDSDNVTSNNQFLNKNIFSPLNSVKINKSMLPIVNLPSLSQGNNPTAQKNVTVTSRKEVNDAMTEDSKNFLKNDTTDQSNDIATSTPPLPKDGTIGRVNDSDNVTSNHQSLNTDIPSLLHSNEIEKSMPQKGNSTTSNQVTILTISENVPVTSGKKVNVANTEDPKNLLKNGNPDQPNDVATSTPLVPKDGAIGRVNDSNNVTLNNKSLHQNTSPLLHSDHIDISMPLNVSLPSSNQENNTSVSRNITVTSGQKVNAINTEDPKNLSTFNTDQPNHSVTSTSPLPTKNTTERLNNSDNDTSNNQPFNKNVFSSLNSVKINKSMPSNVNSTLLSQENNSTAHKNITETSGKKVIVANTEDPMNLLKTGTLDQPNNVAASTPPLQKDKTIGRVNDSDNCTSNNQFLNMNIPSLLHSNEIEKSMPQKLNSPTSNQVNILTTNENVPVTSGKKVNVANTEDPKNLLKNGNPDQPNDLATYTPQLPKDETTGRVNGSDNVTLSNQSLNKNISPPPNSVRIDKSMLSNVNLPLLNHKNNLTANENVLVTSGEKVNVANTEDPKNLLKNGTPDQPNDIATFTTLLSKDETIRRVNDSDNVTSNNQSLNKDILFPVQSNEIEKSKPQNINSHTSNQENISTVNKIGTAKSKKKVNVTNAEDPKKLSETGFSDLPKDLATLTPTLLKNETSERMNDFDIVASNNQSLNTDNLSLLNSLKIQKSMPHNINSPTLNQDNISVVNKNETIMSEKKINVTNAEDLKNLLKNGTFDQLYDSSSDPEGLWKLYNISLLGDPRELPLNIFGFGFPFQNSTEILTSTPVKNSSNVSNASIIIEEKIADADNTSSSDFLNQVIHKNSPLFNASQVSSIPFVHLPKNENSTNQVVSGYLSPASIIDIFSDLSLKSTSTESTDQPDHPIVPIAGTTNSKEFSSSSAKPTTESKNSDSTEKTSDTTMLIFYASLSLPVLLAVACTFYIIFLILRRRCRRRSHFE</sequence>
<feature type="region of interest" description="Disordered" evidence="1">
    <location>
        <begin position="1459"/>
        <end position="1781"/>
    </location>
</feature>
<gene>
    <name evidence="3" type="ORF">KQX54_004151</name>
</gene>
<keyword evidence="2" id="KW-0472">Membrane</keyword>
<reference evidence="3 4" key="1">
    <citation type="journal article" date="2021" name="J. Hered.">
        <title>A chromosome-level genome assembly of the parasitoid wasp, Cotesia glomerata (Hymenoptera: Braconidae).</title>
        <authorList>
            <person name="Pinto B.J."/>
            <person name="Weis J.J."/>
            <person name="Gamble T."/>
            <person name="Ode P.J."/>
            <person name="Paul R."/>
            <person name="Zaspel J.M."/>
        </authorList>
    </citation>
    <scope>NUCLEOTIDE SEQUENCE [LARGE SCALE GENOMIC DNA]</scope>
    <source>
        <strain evidence="3">CgM1</strain>
    </source>
</reference>
<feature type="compositionally biased region" description="Polar residues" evidence="1">
    <location>
        <begin position="1339"/>
        <end position="1393"/>
    </location>
</feature>
<feature type="compositionally biased region" description="Basic and acidic residues" evidence="1">
    <location>
        <begin position="1009"/>
        <end position="1019"/>
    </location>
</feature>
<feature type="region of interest" description="Disordered" evidence="1">
    <location>
        <begin position="436"/>
        <end position="462"/>
    </location>
</feature>
<feature type="compositionally biased region" description="Polar residues" evidence="1">
    <location>
        <begin position="4391"/>
        <end position="4404"/>
    </location>
</feature>
<feature type="compositionally biased region" description="Polar residues" evidence="1">
    <location>
        <begin position="1459"/>
        <end position="1491"/>
    </location>
</feature>
<feature type="compositionally biased region" description="Polar residues" evidence="1">
    <location>
        <begin position="2842"/>
        <end position="2858"/>
    </location>
</feature>
<feature type="compositionally biased region" description="Basic and acidic residues" evidence="1">
    <location>
        <begin position="2958"/>
        <end position="2971"/>
    </location>
</feature>
<feature type="region of interest" description="Disordered" evidence="1">
    <location>
        <begin position="769"/>
        <end position="800"/>
    </location>
</feature>
<feature type="compositionally biased region" description="Polar residues" evidence="1">
    <location>
        <begin position="2894"/>
        <end position="2921"/>
    </location>
</feature>
<feature type="compositionally biased region" description="Polar residues" evidence="1">
    <location>
        <begin position="1992"/>
        <end position="2003"/>
    </location>
</feature>
<feature type="compositionally biased region" description="Polar residues" evidence="1">
    <location>
        <begin position="3163"/>
        <end position="3177"/>
    </location>
</feature>
<feature type="region of interest" description="Disordered" evidence="1">
    <location>
        <begin position="3626"/>
        <end position="3668"/>
    </location>
</feature>
<dbReference type="Proteomes" id="UP000826195">
    <property type="component" value="Unassembled WGS sequence"/>
</dbReference>
<feature type="transmembrane region" description="Helical" evidence="2">
    <location>
        <begin position="4970"/>
        <end position="4995"/>
    </location>
</feature>
<feature type="compositionally biased region" description="Polar residues" evidence="1">
    <location>
        <begin position="1698"/>
        <end position="1709"/>
    </location>
</feature>
<comment type="caution">
    <text evidence="3">The sequence shown here is derived from an EMBL/GenBank/DDBJ whole genome shotgun (WGS) entry which is preliminary data.</text>
</comment>
<feature type="compositionally biased region" description="Polar residues" evidence="1">
    <location>
        <begin position="3351"/>
        <end position="3364"/>
    </location>
</feature>
<feature type="compositionally biased region" description="Polar residues" evidence="1">
    <location>
        <begin position="1127"/>
        <end position="1150"/>
    </location>
</feature>
<feature type="compositionally biased region" description="Polar residues" evidence="1">
    <location>
        <begin position="1404"/>
        <end position="1423"/>
    </location>
</feature>
<keyword evidence="4" id="KW-1185">Reference proteome</keyword>
<feature type="compositionally biased region" description="Polar residues" evidence="1">
    <location>
        <begin position="1731"/>
        <end position="1781"/>
    </location>
</feature>
<feature type="compositionally biased region" description="Polar residues" evidence="1">
    <location>
        <begin position="1894"/>
        <end position="1905"/>
    </location>
</feature>
<feature type="compositionally biased region" description="Polar residues" evidence="1">
    <location>
        <begin position="1242"/>
        <end position="1295"/>
    </location>
</feature>
<feature type="compositionally biased region" description="Basic and acidic residues" evidence="1">
    <location>
        <begin position="3251"/>
        <end position="3264"/>
    </location>
</feature>
<feature type="compositionally biased region" description="Low complexity" evidence="1">
    <location>
        <begin position="1906"/>
        <end position="1925"/>
    </location>
</feature>
<feature type="compositionally biased region" description="Polar residues" evidence="1">
    <location>
        <begin position="1208"/>
        <end position="1217"/>
    </location>
</feature>
<feature type="compositionally biased region" description="Polar residues" evidence="1">
    <location>
        <begin position="3653"/>
        <end position="3668"/>
    </location>
</feature>
<feature type="compositionally biased region" description="Basic and acidic residues" evidence="1">
    <location>
        <begin position="3119"/>
        <end position="3139"/>
    </location>
</feature>
<evidence type="ECO:0000256" key="2">
    <source>
        <dbReference type="SAM" id="Phobius"/>
    </source>
</evidence>
<feature type="region of interest" description="Disordered" evidence="1">
    <location>
        <begin position="1793"/>
        <end position="1840"/>
    </location>
</feature>
<feature type="compositionally biased region" description="Low complexity" evidence="1">
    <location>
        <begin position="3849"/>
        <end position="3862"/>
    </location>
</feature>
<feature type="compositionally biased region" description="Low complexity" evidence="1">
    <location>
        <begin position="1029"/>
        <end position="1041"/>
    </location>
</feature>
<feature type="compositionally biased region" description="Polar residues" evidence="1">
    <location>
        <begin position="3626"/>
        <end position="3637"/>
    </location>
</feature>
<feature type="compositionally biased region" description="Polar residues" evidence="1">
    <location>
        <begin position="3094"/>
        <end position="3117"/>
    </location>
</feature>
<feature type="compositionally biased region" description="Polar residues" evidence="1">
    <location>
        <begin position="1434"/>
        <end position="1445"/>
    </location>
</feature>
<feature type="compositionally biased region" description="Polar residues" evidence="1">
    <location>
        <begin position="3291"/>
        <end position="3323"/>
    </location>
</feature>
<proteinExistence type="predicted"/>
<feature type="compositionally biased region" description="Low complexity" evidence="1">
    <location>
        <begin position="1808"/>
        <end position="1827"/>
    </location>
</feature>
<feature type="region of interest" description="Disordered" evidence="1">
    <location>
        <begin position="567"/>
        <end position="622"/>
    </location>
</feature>
<feature type="compositionally biased region" description="Low complexity" evidence="1">
    <location>
        <begin position="1218"/>
        <end position="1241"/>
    </location>
</feature>
<feature type="compositionally biased region" description="Polar residues" evidence="1">
    <location>
        <begin position="1829"/>
        <end position="1840"/>
    </location>
</feature>
<feature type="compositionally biased region" description="Polar residues" evidence="1">
    <location>
        <begin position="1927"/>
        <end position="1975"/>
    </location>
</feature>
<accession>A0AAV7I3N1</accession>
<feature type="compositionally biased region" description="Low complexity" evidence="1">
    <location>
        <begin position="3365"/>
        <end position="3377"/>
    </location>
</feature>
<feature type="region of interest" description="Disordered" evidence="1">
    <location>
        <begin position="1853"/>
        <end position="1878"/>
    </location>
</feature>
<feature type="region of interest" description="Disordered" evidence="1">
    <location>
        <begin position="1890"/>
        <end position="2033"/>
    </location>
</feature>
<feature type="compositionally biased region" description="Polar residues" evidence="1">
    <location>
        <begin position="3330"/>
        <end position="3344"/>
    </location>
</feature>
<feature type="region of interest" description="Disordered" evidence="1">
    <location>
        <begin position="4088"/>
        <end position="4137"/>
    </location>
</feature>
<keyword evidence="2" id="KW-1133">Transmembrane helix</keyword>
<feature type="region of interest" description="Disordered" evidence="1">
    <location>
        <begin position="4476"/>
        <end position="4532"/>
    </location>
</feature>
<feature type="compositionally biased region" description="Polar residues" evidence="1">
    <location>
        <begin position="1633"/>
        <end position="1642"/>
    </location>
</feature>
<feature type="region of interest" description="Disordered" evidence="1">
    <location>
        <begin position="1121"/>
        <end position="1445"/>
    </location>
</feature>
<dbReference type="EMBL" id="JAHXZJ010002237">
    <property type="protein sequence ID" value="KAH0545890.1"/>
    <property type="molecule type" value="Genomic_DNA"/>
</dbReference>
<feature type="region of interest" description="Disordered" evidence="1">
    <location>
        <begin position="4284"/>
        <end position="4330"/>
    </location>
</feature>
<protein>
    <submittedName>
        <fullName evidence="3">Uncharacterized protein</fullName>
    </submittedName>
</protein>
<feature type="region of interest" description="Disordered" evidence="1">
    <location>
        <begin position="4390"/>
        <end position="4418"/>
    </location>
</feature>
<feature type="region of interest" description="Disordered" evidence="1">
    <location>
        <begin position="3251"/>
        <end position="3377"/>
    </location>
</feature>
<feature type="compositionally biased region" description="Polar residues" evidence="1">
    <location>
        <begin position="917"/>
        <end position="938"/>
    </location>
</feature>
<feature type="compositionally biased region" description="Polar residues" evidence="1">
    <location>
        <begin position="3733"/>
        <end position="3742"/>
    </location>
</feature>
<evidence type="ECO:0000313" key="3">
    <source>
        <dbReference type="EMBL" id="KAH0545890.1"/>
    </source>
</evidence>
<feature type="compositionally biased region" description="Basic and acidic residues" evidence="1">
    <location>
        <begin position="2569"/>
        <end position="2581"/>
    </location>
</feature>
<feature type="region of interest" description="Disordered" evidence="1">
    <location>
        <begin position="3720"/>
        <end position="3742"/>
    </location>
</feature>
<feature type="compositionally biased region" description="Polar residues" evidence="1">
    <location>
        <begin position="4489"/>
        <end position="4501"/>
    </location>
</feature>
<feature type="region of interest" description="Disordered" evidence="1">
    <location>
        <begin position="917"/>
        <end position="951"/>
    </location>
</feature>
<feature type="compositionally biased region" description="Low complexity" evidence="1">
    <location>
        <begin position="1612"/>
        <end position="1631"/>
    </location>
</feature>
<feature type="compositionally biased region" description="Polar residues" evidence="1">
    <location>
        <begin position="2045"/>
        <end position="2078"/>
    </location>
</feature>
<feature type="compositionally biased region" description="Low complexity" evidence="1">
    <location>
        <begin position="1710"/>
        <end position="1729"/>
    </location>
</feature>
<feature type="compositionally biased region" description="Polar residues" evidence="1">
    <location>
        <begin position="1178"/>
        <end position="1196"/>
    </location>
</feature>
<name>A0AAV7I3N1_COTGL</name>
<evidence type="ECO:0000313" key="4">
    <source>
        <dbReference type="Proteomes" id="UP000826195"/>
    </source>
</evidence>
<feature type="region of interest" description="Disordered" evidence="1">
    <location>
        <begin position="2746"/>
        <end position="2769"/>
    </location>
</feature>